<evidence type="ECO:0000256" key="10">
    <source>
        <dbReference type="ARBA" id="ARBA00024479"/>
    </source>
</evidence>
<keyword evidence="8" id="KW-0445">Lipid transport</keyword>
<comment type="subcellular location">
    <subcellularLocation>
        <location evidence="1">Endoplasmic reticulum membrane</location>
        <topology evidence="1">Peripheral membrane protein</topology>
    </subcellularLocation>
    <subcellularLocation>
        <location evidence="2">Preautophagosomal structure membrane</location>
        <topology evidence="2">Peripheral membrane protein</topology>
    </subcellularLocation>
</comment>
<sequence length="2038" mass="222181">MASYFTSIPVSIPYSWQKRLLLFALNRLDFIDTHGLDLDNLGGLTWGRRSVVELKNVLIKIETLAERANLPPSIAVENASIAVLRLTVPADLSTDPINVEVEGVRIMARLRKDDSPQVSGKGADTSPSHKDRANRPRLASHPTHDPGGRSHRPREGMHLEVSHVIPTSEDLAASFLESETRAEREELEAIVGSHSQFMTESVSSASSGNEDDTGLGLPAGFALPTFLTSYFQGIADHLTLKITNVEVSVRLELTPLDGAESDESIFIIRVDNFDIGSLKRQVEAGAVSKPPRRLALRGLHIDLEVDQDVFSHPSSPRLDRQSLKSSSSHLRGSVASDEQDDRSDATTTSFAPFASDIEPHPAGSRQRRPAFTSLVASASSSSADPEPSVSSLASSPGIASPDRQSQLLPTASRLGASSEIDNLVQAQYQESSSMDTSDGLGIGLRSNDLTESTLFTHEEAESMYMSAVSQASSQAGSLRQMPGAWDWSNDLPTHVEESVEQSPQMAQDDQLPRHSTEKEPSPDFQADSRLERPFANHEDRSDSMHAAETDAPEVPTPTVSHAVLSRAPESLPEALSVSKSNTVRLASLESLTIVIPEQKLADATETSRPRTYPRHEARKEVRQSTYSSTLSTSRLPTQPLASKPASSAPNKTSTYLETGQLRMDVDLGICKLLVRIAGNILKMLPPRDGSAEQQAPPSSSIEQHLLPNIKLGEMLFNFHEGRSLRASLGQSECPNKLEDALLSLSLKGLELVNEDTVLRRLMVSSIKIRHAAQDVMWFVETVNVRESIASSAMLKPHDLTLTMDGERTEVFIKPVHVVVDLLLVDDVLSRGGGLDSLLDLGNSIMSTHNSITPPKQTSPKLQQRTVRFNTPDHSRPRSGSEPSSGLGKLNIRVGGSIIDLVGSAASIQVKTSAIKFVLRPAAARVVVDGAMIEGPILDGAKAPTPIFIKVKALELVYCDVPEEGDLDRLLSLITPSNDKYDKDDDIMVDTLLNQRRKAGVLHLEVADVQLDVQGFEWQQHIAKLSDELAKLSSVTKYLPEDDRPGLLTFALLQKFGLRFAIHESFGPLFFKAELLEGAHIAMPALTAAQVSSWSLARNKDDLLIGEVLAQNDVMSPPMLMCRFIAGEMEPTVRIKLTNTSVEYKVTTLMAITDLLEKLDLSSRHTPKDSSQPLSPASSRSSEVPDFARKVKVSLVLRDSAAALYPLGSSAKGLFILTDTTVSYESQKRGPKISLDMKKASLLIINSTVTLGAGVGNADEKLYFDQNDQIQKLTKLGYVPVASLTSVTAAVNVVEQAHEPRQRIDVELNKALLFMETCADSTQTLGQILGALSPPSAPSKDAQYRTEVIPIENLLASFTGNAFVSEAGRELGMDASQISAALSHSLQNESTAESGLLGGVYEEDTEAAMEDSYISDMASSIASSSIHIAPVDVTAPDPDDLAQSVMVHSMLDFREDHFTQKPSDGSTAHRWNSAKNTYELANEAADQKSPLTVKARNFHIIWNLFDGYDWQGTRDTISQAVRNIEEKAMSKRPGTKSPGIEEDDDDVIGDVLFNSIYISIPANKDPRDLTSAINHDIDDMVSETGSYATSTTVTATPSRQVRRQSGLRPRPKKLKLSRSKNHKISFELQGLVVDFIAFPSSSGEVQSSIDVRVHKLEVFDNVPTSTWKKFATYLHEAGEREVDKSMVHIEMLNVKPVPDLAASEIVMKVTVLPLRLHVDQDALDFMTRFFEFKDESDTAPSTPSTPPFIQRVEVNPVKLQLDYKPKKVDYAGLRSGRTTEFMNFMILERTNIVLRRVILYGVSGFDRMGITLNNIWSPDVRRNQLPTVLAGLAPVRPLVDVASGVRELIAVPIREYQKDGRLVRSIQKGAAAFAKTTATELVNLGAKLAVGTQQVLQNTEGVLVANEKEMDTDEEATKQISLYADQPVGIVQGLRGAYASLERDLLLARDAIVAVPGEVMASGTAAGAARAVLKQSPTIILRPAIGATKAVGQTLMGAGNALDKRNLRRIEDVSARHPLSCRVDILSPGRNTSVTDRRV</sequence>
<evidence type="ECO:0000256" key="8">
    <source>
        <dbReference type="ARBA" id="ARBA00023055"/>
    </source>
</evidence>
<gene>
    <name evidence="14" type="ORF">HMPREF1541_00975</name>
</gene>
<dbReference type="GO" id="GO:0061723">
    <property type="term" value="P:glycophagy"/>
    <property type="evidence" value="ECO:0007669"/>
    <property type="project" value="TreeGrafter"/>
</dbReference>
<keyword evidence="9" id="KW-0472">Membrane</keyword>
<organism evidence="14 15">
    <name type="scientific">Cyphellophora europaea (strain CBS 101466)</name>
    <name type="common">Phialophora europaea</name>
    <dbReference type="NCBI Taxonomy" id="1220924"/>
    <lineage>
        <taxon>Eukaryota</taxon>
        <taxon>Fungi</taxon>
        <taxon>Dikarya</taxon>
        <taxon>Ascomycota</taxon>
        <taxon>Pezizomycotina</taxon>
        <taxon>Eurotiomycetes</taxon>
        <taxon>Chaetothyriomycetidae</taxon>
        <taxon>Chaetothyriales</taxon>
        <taxon>Cyphellophoraceae</taxon>
        <taxon>Cyphellophora</taxon>
    </lineage>
</organism>
<feature type="compositionally biased region" description="Polar residues" evidence="13">
    <location>
        <begin position="1587"/>
        <end position="1598"/>
    </location>
</feature>
<feature type="region of interest" description="Disordered" evidence="13">
    <location>
        <begin position="495"/>
        <end position="557"/>
    </location>
</feature>
<dbReference type="eggNOG" id="KOG2993">
    <property type="taxonomic scope" value="Eukaryota"/>
</dbReference>
<evidence type="ECO:0000256" key="3">
    <source>
        <dbReference type="ARBA" id="ARBA00009714"/>
    </source>
</evidence>
<feature type="compositionally biased region" description="Low complexity" evidence="13">
    <location>
        <begin position="1169"/>
        <end position="1181"/>
    </location>
</feature>
<comment type="similarity">
    <text evidence="3">Belongs to the ATG2 family.</text>
</comment>
<feature type="region of interest" description="Disordered" evidence="13">
    <location>
        <begin position="868"/>
        <end position="887"/>
    </location>
</feature>
<comment type="catalytic activity">
    <reaction evidence="11">
        <text>a 1,2-diacyl-sn-glycero-3-phosphoethanolamine(in) = a 1,2-diacyl-sn-glycero-3-phosphoethanolamine(out)</text>
        <dbReference type="Rhea" id="RHEA:38895"/>
        <dbReference type="ChEBI" id="CHEBI:64612"/>
    </reaction>
</comment>
<dbReference type="EMBL" id="KB822711">
    <property type="protein sequence ID" value="ETN46786.1"/>
    <property type="molecule type" value="Genomic_DNA"/>
</dbReference>
<evidence type="ECO:0000256" key="4">
    <source>
        <dbReference type="ARBA" id="ARBA00018070"/>
    </source>
</evidence>
<feature type="region of interest" description="Disordered" evidence="13">
    <location>
        <begin position="1162"/>
        <end position="1181"/>
    </location>
</feature>
<reference evidence="14 15" key="1">
    <citation type="submission" date="2013-03" db="EMBL/GenBank/DDBJ databases">
        <title>The Genome Sequence of Phialophora europaea CBS 101466.</title>
        <authorList>
            <consortium name="The Broad Institute Genomics Platform"/>
            <person name="Cuomo C."/>
            <person name="de Hoog S."/>
            <person name="Gorbushina A."/>
            <person name="Walker B."/>
            <person name="Young S.K."/>
            <person name="Zeng Q."/>
            <person name="Gargeya S."/>
            <person name="Fitzgerald M."/>
            <person name="Haas B."/>
            <person name="Abouelleil A."/>
            <person name="Allen A.W."/>
            <person name="Alvarado L."/>
            <person name="Arachchi H.M."/>
            <person name="Berlin A.M."/>
            <person name="Chapman S.B."/>
            <person name="Gainer-Dewar J."/>
            <person name="Goldberg J."/>
            <person name="Griggs A."/>
            <person name="Gujja S."/>
            <person name="Hansen M."/>
            <person name="Howarth C."/>
            <person name="Imamovic A."/>
            <person name="Ireland A."/>
            <person name="Larimer J."/>
            <person name="McCowan C."/>
            <person name="Murphy C."/>
            <person name="Pearson M."/>
            <person name="Poon T.W."/>
            <person name="Priest M."/>
            <person name="Roberts A."/>
            <person name="Saif S."/>
            <person name="Shea T."/>
            <person name="Sisk P."/>
            <person name="Sykes S."/>
            <person name="Wortman J."/>
            <person name="Nusbaum C."/>
            <person name="Birren B."/>
        </authorList>
    </citation>
    <scope>NUCLEOTIDE SEQUENCE [LARGE SCALE GENOMIC DNA]</scope>
    <source>
        <strain evidence="14 15">CBS 101466</strain>
    </source>
</reference>
<evidence type="ECO:0000256" key="12">
    <source>
        <dbReference type="ARBA" id="ARBA00024631"/>
    </source>
</evidence>
<dbReference type="GO" id="GO:0043495">
    <property type="term" value="F:protein-membrane adaptor activity"/>
    <property type="evidence" value="ECO:0007669"/>
    <property type="project" value="TreeGrafter"/>
</dbReference>
<feature type="region of interest" description="Disordered" evidence="13">
    <location>
        <begin position="1587"/>
        <end position="1610"/>
    </location>
</feature>
<dbReference type="GO" id="GO:0000045">
    <property type="term" value="P:autophagosome assembly"/>
    <property type="evidence" value="ECO:0007669"/>
    <property type="project" value="TreeGrafter"/>
</dbReference>
<feature type="region of interest" description="Disordered" evidence="13">
    <location>
        <begin position="310"/>
        <end position="404"/>
    </location>
</feature>
<dbReference type="GO" id="GO:0034727">
    <property type="term" value="P:piecemeal microautophagy of the nucleus"/>
    <property type="evidence" value="ECO:0007669"/>
    <property type="project" value="TreeGrafter"/>
</dbReference>
<dbReference type="Pfam" id="PF13329">
    <property type="entry name" value="ATG2_CAD"/>
    <property type="match status" value="1"/>
</dbReference>
<evidence type="ECO:0000256" key="2">
    <source>
        <dbReference type="ARBA" id="ARBA00004623"/>
    </source>
</evidence>
<dbReference type="GO" id="GO:0005789">
    <property type="term" value="C:endoplasmic reticulum membrane"/>
    <property type="evidence" value="ECO:0007669"/>
    <property type="project" value="UniProtKB-SubCell"/>
</dbReference>
<evidence type="ECO:0000256" key="9">
    <source>
        <dbReference type="ARBA" id="ARBA00023136"/>
    </source>
</evidence>
<dbReference type="PANTHER" id="PTHR13190:SF1">
    <property type="entry name" value="AUTOPHAGY-RELATED 2, ISOFORM A"/>
    <property type="match status" value="1"/>
</dbReference>
<evidence type="ECO:0000256" key="1">
    <source>
        <dbReference type="ARBA" id="ARBA00004406"/>
    </source>
</evidence>
<evidence type="ECO:0000256" key="11">
    <source>
        <dbReference type="ARBA" id="ARBA00024615"/>
    </source>
</evidence>
<accession>W2SDH7</accession>
<evidence type="ECO:0000313" key="15">
    <source>
        <dbReference type="Proteomes" id="UP000030752"/>
    </source>
</evidence>
<dbReference type="RefSeq" id="XP_008711498.1">
    <property type="nucleotide sequence ID" value="XM_008713276.1"/>
</dbReference>
<dbReference type="Proteomes" id="UP000030752">
    <property type="component" value="Unassembled WGS sequence"/>
</dbReference>
<comment type="catalytic activity">
    <reaction evidence="10">
        <text>a 1,2-diacyl-sn-glycero-3-phospho-L-serine(in) = a 1,2-diacyl-sn-glycero-3-phospho-L-serine(out)</text>
        <dbReference type="Rhea" id="RHEA:38663"/>
        <dbReference type="ChEBI" id="CHEBI:57262"/>
    </reaction>
</comment>
<protein>
    <recommendedName>
        <fullName evidence="4">Autophagy-related protein 2</fullName>
    </recommendedName>
</protein>
<evidence type="ECO:0000313" key="14">
    <source>
        <dbReference type="EMBL" id="ETN46786.1"/>
    </source>
</evidence>
<dbReference type="GeneID" id="19968314"/>
<feature type="compositionally biased region" description="Basic and acidic residues" evidence="13">
    <location>
        <begin position="510"/>
        <end position="548"/>
    </location>
</feature>
<feature type="compositionally biased region" description="Low complexity" evidence="13">
    <location>
        <begin position="323"/>
        <end position="333"/>
    </location>
</feature>
<keyword evidence="7" id="KW-0072">Autophagy</keyword>
<evidence type="ECO:0000256" key="7">
    <source>
        <dbReference type="ARBA" id="ARBA00023006"/>
    </source>
</evidence>
<keyword evidence="6" id="KW-0256">Endoplasmic reticulum</keyword>
<dbReference type="VEuPathDB" id="FungiDB:HMPREF1541_00975"/>
<dbReference type="GO" id="GO:0061709">
    <property type="term" value="P:reticulophagy"/>
    <property type="evidence" value="ECO:0007669"/>
    <property type="project" value="TreeGrafter"/>
</dbReference>
<dbReference type="STRING" id="1220924.W2SDH7"/>
<dbReference type="GO" id="GO:0000422">
    <property type="term" value="P:autophagy of mitochondrion"/>
    <property type="evidence" value="ECO:0007669"/>
    <property type="project" value="TreeGrafter"/>
</dbReference>
<dbReference type="InterPro" id="IPR026849">
    <property type="entry name" value="ATG2"/>
</dbReference>
<dbReference type="HOGENOM" id="CLU_000626_1_0_1"/>
<dbReference type="GO" id="GO:0006869">
    <property type="term" value="P:lipid transport"/>
    <property type="evidence" value="ECO:0007669"/>
    <property type="project" value="UniProtKB-KW"/>
</dbReference>
<feature type="compositionally biased region" description="Basic and acidic residues" evidence="13">
    <location>
        <begin position="142"/>
        <end position="154"/>
    </location>
</feature>
<feature type="region of interest" description="Disordered" evidence="13">
    <location>
        <begin position="601"/>
        <end position="652"/>
    </location>
</feature>
<dbReference type="GO" id="GO:0034045">
    <property type="term" value="C:phagophore assembly site membrane"/>
    <property type="evidence" value="ECO:0007669"/>
    <property type="project" value="UniProtKB-SubCell"/>
</dbReference>
<comment type="catalytic activity">
    <reaction evidence="12">
        <text>a 1,2-diacyl-sn-glycero-3-phosphocholine(in) = a 1,2-diacyl-sn-glycero-3-phosphocholine(out)</text>
        <dbReference type="Rhea" id="RHEA:38571"/>
        <dbReference type="ChEBI" id="CHEBI:57643"/>
    </reaction>
</comment>
<keyword evidence="5" id="KW-0813">Transport</keyword>
<name>W2SDH7_CYPE1</name>
<evidence type="ECO:0000256" key="6">
    <source>
        <dbReference type="ARBA" id="ARBA00022824"/>
    </source>
</evidence>
<dbReference type="GO" id="GO:0032266">
    <property type="term" value="F:phosphatidylinositol-3-phosphate binding"/>
    <property type="evidence" value="ECO:0007669"/>
    <property type="project" value="TreeGrafter"/>
</dbReference>
<feature type="compositionally biased region" description="Low complexity" evidence="13">
    <location>
        <begin position="373"/>
        <end position="392"/>
    </location>
</feature>
<dbReference type="GO" id="GO:0061908">
    <property type="term" value="C:phagophore"/>
    <property type="evidence" value="ECO:0007669"/>
    <property type="project" value="TreeGrafter"/>
</dbReference>
<feature type="compositionally biased region" description="Low complexity" evidence="13">
    <location>
        <begin position="623"/>
        <end position="639"/>
    </location>
</feature>
<dbReference type="InParanoid" id="W2SDH7"/>
<keyword evidence="15" id="KW-1185">Reference proteome</keyword>
<evidence type="ECO:0000256" key="13">
    <source>
        <dbReference type="SAM" id="MobiDB-lite"/>
    </source>
</evidence>
<dbReference type="PANTHER" id="PTHR13190">
    <property type="entry name" value="AUTOPHAGY-RELATED 2, ISOFORM A"/>
    <property type="match status" value="1"/>
</dbReference>
<proteinExistence type="inferred from homology"/>
<evidence type="ECO:0000256" key="5">
    <source>
        <dbReference type="ARBA" id="ARBA00022448"/>
    </source>
</evidence>
<feature type="compositionally biased region" description="Basic and acidic residues" evidence="13">
    <location>
        <begin position="601"/>
        <end position="622"/>
    </location>
</feature>
<feature type="region of interest" description="Disordered" evidence="13">
    <location>
        <begin position="110"/>
        <end position="154"/>
    </location>
</feature>
<dbReference type="OrthoDB" id="18982at2759"/>